<dbReference type="Proteomes" id="UP001631957">
    <property type="component" value="Unassembled WGS sequence"/>
</dbReference>
<sequence>MNTTAPTTPATITLRDNGDRHTLHDRLRRGPASGEVRVRRMLGVRAPGRIVNSLAARGQFSGARHPQTRGADVPDAEVRGA</sequence>
<dbReference type="EMBL" id="JBJVNI010000026">
    <property type="protein sequence ID" value="MFM9614499.1"/>
    <property type="molecule type" value="Genomic_DNA"/>
</dbReference>
<accession>A0ABW9I2E0</accession>
<proteinExistence type="predicted"/>
<comment type="caution">
    <text evidence="2">The sequence shown here is derived from an EMBL/GenBank/DDBJ whole genome shotgun (WGS) entry which is preliminary data.</text>
</comment>
<keyword evidence="3" id="KW-1185">Reference proteome</keyword>
<feature type="region of interest" description="Disordered" evidence="1">
    <location>
        <begin position="57"/>
        <end position="81"/>
    </location>
</feature>
<reference evidence="2 3" key="1">
    <citation type="submission" date="2024-12" db="EMBL/GenBank/DDBJ databases">
        <title>Forecasting of Potato common scab and diversities of Pathogenic streptomyces spp. in china.</title>
        <authorList>
            <person name="Handique U."/>
            <person name="Wu J."/>
        </authorList>
    </citation>
    <scope>NUCLEOTIDE SEQUENCE [LARGE SCALE GENOMIC DNA]</scope>
    <source>
        <strain evidence="2 3">ZRIMU1530</strain>
    </source>
</reference>
<evidence type="ECO:0000313" key="3">
    <source>
        <dbReference type="Proteomes" id="UP001631957"/>
    </source>
</evidence>
<dbReference type="SUPFAM" id="SSF56003">
    <property type="entry name" value="Molybdenum cofactor-binding domain"/>
    <property type="match status" value="1"/>
</dbReference>
<name>A0ABW9I2E0_9ACTN</name>
<organism evidence="2 3">
    <name type="scientific">Streptomyces niveiscabiei</name>
    <dbReference type="NCBI Taxonomy" id="164115"/>
    <lineage>
        <taxon>Bacteria</taxon>
        <taxon>Bacillati</taxon>
        <taxon>Actinomycetota</taxon>
        <taxon>Actinomycetes</taxon>
        <taxon>Kitasatosporales</taxon>
        <taxon>Streptomycetaceae</taxon>
        <taxon>Streptomyces</taxon>
    </lineage>
</organism>
<dbReference type="InterPro" id="IPR037165">
    <property type="entry name" value="AldOxase/xan_DH_Mopterin-bd_sf"/>
</dbReference>
<evidence type="ECO:0000313" key="2">
    <source>
        <dbReference type="EMBL" id="MFM9614499.1"/>
    </source>
</evidence>
<protein>
    <submittedName>
        <fullName evidence="2">Uncharacterized protein</fullName>
    </submittedName>
</protein>
<gene>
    <name evidence="2" type="ORF">ACKI18_38195</name>
</gene>
<evidence type="ECO:0000256" key="1">
    <source>
        <dbReference type="SAM" id="MobiDB-lite"/>
    </source>
</evidence>
<dbReference type="RefSeq" id="WP_055722185.1">
    <property type="nucleotide sequence ID" value="NZ_JBJVNI010000026.1"/>
</dbReference>